<dbReference type="Gene3D" id="2.30.30.190">
    <property type="entry name" value="CAP Gly-rich-like domain"/>
    <property type="match status" value="1"/>
</dbReference>
<protein>
    <submittedName>
        <fullName evidence="10">L domain-like protein</fullName>
    </submittedName>
</protein>
<dbReference type="EMBL" id="CAGKOT010000020">
    <property type="protein sequence ID" value="CAB5364484.1"/>
    <property type="molecule type" value="Genomic_DNA"/>
</dbReference>
<dbReference type="CDD" id="cd17044">
    <property type="entry name" value="Ubl_TBCE"/>
    <property type="match status" value="1"/>
</dbReference>
<dbReference type="Pfam" id="PF01302">
    <property type="entry name" value="CAP_GLY"/>
    <property type="match status" value="1"/>
</dbReference>
<dbReference type="AlphaFoldDB" id="A0A2I1ENS1"/>
<evidence type="ECO:0000313" key="11">
    <source>
        <dbReference type="Proteomes" id="UP000232688"/>
    </source>
</evidence>
<reference evidence="10 11" key="3">
    <citation type="submission" date="2017-10" db="EMBL/GenBank/DDBJ databases">
        <title>Extensive intraspecific genome diversity in a model arbuscular mycorrhizal fungus.</title>
        <authorList>
            <person name="Chen E.C.H."/>
            <person name="Morin E."/>
            <person name="Baudet D."/>
            <person name="Noel J."/>
            <person name="Ndikumana S."/>
            <person name="Charron P."/>
            <person name="St-Onge C."/>
            <person name="Giorgi J."/>
            <person name="Grigoriev I.V."/>
            <person name="Roux C."/>
            <person name="Martin F.M."/>
            <person name="Corradi N."/>
        </authorList>
    </citation>
    <scope>NUCLEOTIDE SEQUENCE [LARGE SCALE GENOMIC DNA]</scope>
    <source>
        <strain evidence="10 11">A1</strain>
    </source>
</reference>
<dbReference type="VEuPathDB" id="FungiDB:FUN_021975"/>
<proteinExistence type="inferred from homology"/>
<reference evidence="9 12" key="1">
    <citation type="submission" date="2016-04" db="EMBL/GenBank/DDBJ databases">
        <title>Genome analyses suggest a sexual origin of heterokaryosis in a supposedly ancient asexual fungus.</title>
        <authorList>
            <person name="Ropars J."/>
            <person name="Sedzielewska K."/>
            <person name="Noel J."/>
            <person name="Charron P."/>
            <person name="Farinelli L."/>
            <person name="Marton T."/>
            <person name="Kruger M."/>
            <person name="Pelin A."/>
            <person name="Brachmann A."/>
            <person name="Corradi N."/>
        </authorList>
    </citation>
    <scope>NUCLEOTIDE SEQUENCE [LARGE SCALE GENOMIC DNA]</scope>
    <source>
        <strain evidence="9 12">A5</strain>
    </source>
</reference>
<dbReference type="EMBL" id="LLXJ01000077">
    <property type="protein sequence ID" value="PKC15693.1"/>
    <property type="molecule type" value="Genomic_DNA"/>
</dbReference>
<reference evidence="10 11" key="4">
    <citation type="submission" date="2017-10" db="EMBL/GenBank/DDBJ databases">
        <title>Genome analyses suggest a sexual origin of heterokaryosis in a supposedly ancient asexual fungus.</title>
        <authorList>
            <person name="Corradi N."/>
            <person name="Sedzielewska K."/>
            <person name="Noel J."/>
            <person name="Charron P."/>
            <person name="Farinelli L."/>
            <person name="Marton T."/>
            <person name="Kruger M."/>
            <person name="Pelin A."/>
            <person name="Brachmann A."/>
            <person name="Corradi N."/>
        </authorList>
    </citation>
    <scope>NUCLEOTIDE SEQUENCE [LARGE SCALE GENOMIC DNA]</scope>
    <source>
        <strain evidence="10 11">A1</strain>
    </source>
</reference>
<dbReference type="InterPro" id="IPR029071">
    <property type="entry name" value="Ubiquitin-like_domsf"/>
</dbReference>
<evidence type="ECO:0000313" key="10">
    <source>
        <dbReference type="EMBL" id="PKC63853.1"/>
    </source>
</evidence>
<organism evidence="10 11">
    <name type="scientific">Rhizophagus irregularis</name>
    <dbReference type="NCBI Taxonomy" id="588596"/>
    <lineage>
        <taxon>Eukaryota</taxon>
        <taxon>Fungi</taxon>
        <taxon>Fungi incertae sedis</taxon>
        <taxon>Mucoromycota</taxon>
        <taxon>Glomeromycotina</taxon>
        <taxon>Glomeromycetes</taxon>
        <taxon>Glomerales</taxon>
        <taxon>Glomeraceae</taxon>
        <taxon>Rhizophagus</taxon>
    </lineage>
</organism>
<evidence type="ECO:0000259" key="7">
    <source>
        <dbReference type="PROSITE" id="PS50245"/>
    </source>
</evidence>
<reference evidence="8" key="5">
    <citation type="submission" date="2020-05" db="EMBL/GenBank/DDBJ databases">
        <authorList>
            <person name="Rincon C."/>
            <person name="Sanders R I."/>
            <person name="Robbins C."/>
            <person name="Chaturvedi A."/>
        </authorList>
    </citation>
    <scope>NUCLEOTIDE SEQUENCE</scope>
    <source>
        <strain evidence="8">CHB12</strain>
    </source>
</reference>
<dbReference type="InterPro" id="IPR032675">
    <property type="entry name" value="LRR_dom_sf"/>
</dbReference>
<dbReference type="VEuPathDB" id="FungiDB:RhiirA1_463223"/>
<accession>A0A2I1ENS1</accession>
<evidence type="ECO:0000256" key="5">
    <source>
        <dbReference type="ARBA" id="ARBA00022737"/>
    </source>
</evidence>
<dbReference type="Proteomes" id="UP000684084">
    <property type="component" value="Unassembled WGS sequence"/>
</dbReference>
<dbReference type="Gene3D" id="3.80.10.10">
    <property type="entry name" value="Ribonuclease Inhibitor"/>
    <property type="match status" value="3"/>
</dbReference>
<dbReference type="SUPFAM" id="SSF52058">
    <property type="entry name" value="L domain-like"/>
    <property type="match status" value="1"/>
</dbReference>
<dbReference type="VEuPathDB" id="FungiDB:RhiirFUN_003904"/>
<dbReference type="PANTHER" id="PTHR18849:SF0">
    <property type="entry name" value="CILIA- AND FLAGELLA-ASSOCIATED PROTEIN 410-RELATED"/>
    <property type="match status" value="1"/>
</dbReference>
<evidence type="ECO:0000313" key="12">
    <source>
        <dbReference type="Proteomes" id="UP000232722"/>
    </source>
</evidence>
<keyword evidence="6" id="KW-0143">Chaperone</keyword>
<evidence type="ECO:0000256" key="1">
    <source>
        <dbReference type="ARBA" id="ARBA00004496"/>
    </source>
</evidence>
<dbReference type="SUPFAM" id="SSF54236">
    <property type="entry name" value="Ubiquitin-like"/>
    <property type="match status" value="1"/>
</dbReference>
<gene>
    <name evidence="8" type="ORF">CHRIB12_LOCUS9963</name>
    <name evidence="10" type="ORF">RhiirA1_463223</name>
    <name evidence="9" type="ORF">RhiirA5_407903</name>
</gene>
<dbReference type="GO" id="GO:0005737">
    <property type="term" value="C:cytoplasm"/>
    <property type="evidence" value="ECO:0007669"/>
    <property type="project" value="UniProtKB-SubCell"/>
</dbReference>
<dbReference type="Gene3D" id="3.10.20.90">
    <property type="entry name" value="Phosphatidylinositol 3-kinase Catalytic Subunit, Chain A, domain 1"/>
    <property type="match status" value="1"/>
</dbReference>
<keyword evidence="3" id="KW-0963">Cytoplasm</keyword>
<sequence length="554" mass="63424">MGPIPDNKDAIALESLLNKRVQVENQLATVRYVGPVPPTKGEWIGLEWDNISRGKHDGFHEGVRYFTCSVPNSGSFIRYSSKINTGRSFVAAVIERYIDVEENATKYQRNDETSDEQKDLDVLHWAGTSLEVEALGWDKIRQKQKQLDRLTEVGLSFEQVSSAGKPGEIKKTCPNIIDLNLSKNLLSDWETVANICGQLEKLEVLRLNYNRFQVLEISPSFPNAFANLKSLSLNYTKVSWKQIELLEPNFPSLENLQLGFNNIKLSEDIDENDKETLKNASKIKGFTKLKIINLESNLISSFDEIARFSELPSLEILFVNNNAIDRIYYPSENGDAFPKLRYLNISENKIDDWKSVDELNKFPSLHELRIKKNPFIKDTNKEKMEEAHISIIGRIKGLTTLNGSIISLGDRINAERFYLGLCVKDMKPLEEVEKNHPRFKELCEIHGTPVADEFSQKASSSVLKDRLLEITISHRNRLEEEPIKKLSKKLLGTMEIRNLRNLLQKLFKVPSSQQKLYVIINFQNEQSKLELDDDLRQLSYYDISSGDEIIVLSN</sequence>
<keyword evidence="4" id="KW-0433">Leucine-rich repeat</keyword>
<dbReference type="SUPFAM" id="SSF74924">
    <property type="entry name" value="Cap-Gly domain"/>
    <property type="match status" value="1"/>
</dbReference>
<evidence type="ECO:0000256" key="3">
    <source>
        <dbReference type="ARBA" id="ARBA00022490"/>
    </source>
</evidence>
<dbReference type="OrthoDB" id="5273213at2759"/>
<dbReference type="InterPro" id="IPR000938">
    <property type="entry name" value="CAP-Gly_domain"/>
</dbReference>
<evidence type="ECO:0000313" key="8">
    <source>
        <dbReference type="EMBL" id="CAB5364484.1"/>
    </source>
</evidence>
<dbReference type="InterPro" id="IPR036859">
    <property type="entry name" value="CAP-Gly_dom_sf"/>
</dbReference>
<evidence type="ECO:0000256" key="2">
    <source>
        <dbReference type="ARBA" id="ARBA00006286"/>
    </source>
</evidence>
<comment type="caution">
    <text evidence="10">The sequence shown here is derived from an EMBL/GenBank/DDBJ whole genome shotgun (WGS) entry which is preliminary data.</text>
</comment>
<dbReference type="EMBL" id="LLXH01000694">
    <property type="protein sequence ID" value="PKC63853.1"/>
    <property type="molecule type" value="Genomic_DNA"/>
</dbReference>
<dbReference type="InterPro" id="IPR001611">
    <property type="entry name" value="Leu-rich_rpt"/>
</dbReference>
<feature type="domain" description="CAP-Gly" evidence="7">
    <location>
        <begin position="34"/>
        <end position="78"/>
    </location>
</feature>
<dbReference type="Proteomes" id="UP000232688">
    <property type="component" value="Unassembled WGS sequence"/>
</dbReference>
<comment type="similarity">
    <text evidence="2">Belongs to the TBCE family.</text>
</comment>
<dbReference type="InterPro" id="IPR044079">
    <property type="entry name" value="Ubl_TBCE"/>
</dbReference>
<dbReference type="PANTHER" id="PTHR18849">
    <property type="entry name" value="LEUCINE RICH REPEAT PROTEIN"/>
    <property type="match status" value="1"/>
</dbReference>
<dbReference type="SMART" id="SM01052">
    <property type="entry name" value="CAP_GLY"/>
    <property type="match status" value="1"/>
</dbReference>
<evidence type="ECO:0000256" key="6">
    <source>
        <dbReference type="ARBA" id="ARBA00023186"/>
    </source>
</evidence>
<dbReference type="Proteomes" id="UP000232722">
    <property type="component" value="Unassembled WGS sequence"/>
</dbReference>
<reference evidence="9 12" key="2">
    <citation type="submission" date="2017-09" db="EMBL/GenBank/DDBJ databases">
        <title>Extensive intraspecific genome diversity in a model arbuscular mycorrhizal fungus.</title>
        <authorList>
            <person name="Chen E.C."/>
            <person name="Morin E."/>
            <person name="Beaudet D."/>
            <person name="Noel J."/>
            <person name="Ndikumana S."/>
            <person name="Charron P."/>
            <person name="St-Onge C."/>
            <person name="Giorgi J."/>
            <person name="Grigoriev I.V."/>
            <person name="Roux C."/>
            <person name="Martin F.M."/>
            <person name="Corradi N."/>
        </authorList>
    </citation>
    <scope>NUCLEOTIDE SEQUENCE [LARGE SCALE GENOMIC DNA]</scope>
    <source>
        <strain evidence="9 12">A5</strain>
    </source>
</reference>
<evidence type="ECO:0000256" key="4">
    <source>
        <dbReference type="ARBA" id="ARBA00022614"/>
    </source>
</evidence>
<dbReference type="SMART" id="SM00365">
    <property type="entry name" value="LRR_SD22"/>
    <property type="match status" value="4"/>
</dbReference>
<comment type="subcellular location">
    <subcellularLocation>
        <location evidence="1">Cytoplasm</location>
    </subcellularLocation>
</comment>
<name>A0A2I1ENS1_9GLOM</name>
<dbReference type="PROSITE" id="PS51450">
    <property type="entry name" value="LRR"/>
    <property type="match status" value="1"/>
</dbReference>
<dbReference type="PROSITE" id="PS50245">
    <property type="entry name" value="CAP_GLY_2"/>
    <property type="match status" value="1"/>
</dbReference>
<evidence type="ECO:0000313" key="9">
    <source>
        <dbReference type="EMBL" id="PKC15693.1"/>
    </source>
</evidence>
<keyword evidence="5" id="KW-0677">Repeat</keyword>